<evidence type="ECO:0000313" key="3">
    <source>
        <dbReference type="Proteomes" id="UP001138802"/>
    </source>
</evidence>
<keyword evidence="1" id="KW-0143">Chaperone</keyword>
<organism evidence="2 3">
    <name type="scientific">Thiocapsa imhoffii</name>
    <dbReference type="NCBI Taxonomy" id="382777"/>
    <lineage>
        <taxon>Bacteria</taxon>
        <taxon>Pseudomonadati</taxon>
        <taxon>Pseudomonadota</taxon>
        <taxon>Gammaproteobacteria</taxon>
        <taxon>Chromatiales</taxon>
        <taxon>Chromatiaceae</taxon>
        <taxon>Thiocapsa</taxon>
    </lineage>
</organism>
<reference evidence="2 3" key="1">
    <citation type="journal article" date="2020" name="Microorganisms">
        <title>Osmotic Adaptation and Compatible Solute Biosynthesis of Phototrophic Bacteria as Revealed from Genome Analyses.</title>
        <authorList>
            <person name="Imhoff J.F."/>
            <person name="Rahn T."/>
            <person name="Kunzel S."/>
            <person name="Keller A."/>
            <person name="Neulinger S.C."/>
        </authorList>
    </citation>
    <scope>NUCLEOTIDE SEQUENCE [LARGE SCALE GENOMIC DNA]</scope>
    <source>
        <strain evidence="2 3">DSM 21303</strain>
    </source>
</reference>
<dbReference type="PANTHER" id="PTHR14021">
    <property type="entry name" value="IRON-SULFUR CLUSTER CO-CHAPERONE PROTEIN HSCB"/>
    <property type="match status" value="1"/>
</dbReference>
<dbReference type="Proteomes" id="UP001138802">
    <property type="component" value="Unassembled WGS sequence"/>
</dbReference>
<dbReference type="GO" id="GO:0044571">
    <property type="term" value="P:[2Fe-2S] cluster assembly"/>
    <property type="evidence" value="ECO:0007669"/>
    <property type="project" value="InterPro"/>
</dbReference>
<gene>
    <name evidence="2" type="ORF">CKO25_03885</name>
</gene>
<dbReference type="SUPFAM" id="SSF46565">
    <property type="entry name" value="Chaperone J-domain"/>
    <property type="match status" value="1"/>
</dbReference>
<keyword evidence="3" id="KW-1185">Reference proteome</keyword>
<accession>A0A9X0WFV3</accession>
<dbReference type="AlphaFoldDB" id="A0A9X0WFV3"/>
<dbReference type="GO" id="GO:0051087">
    <property type="term" value="F:protein-folding chaperone binding"/>
    <property type="evidence" value="ECO:0007669"/>
    <property type="project" value="InterPro"/>
</dbReference>
<dbReference type="GO" id="GO:0001671">
    <property type="term" value="F:ATPase activator activity"/>
    <property type="evidence" value="ECO:0007669"/>
    <property type="project" value="InterPro"/>
</dbReference>
<name>A0A9X0WFV3_9GAMM</name>
<dbReference type="GO" id="GO:1990230">
    <property type="term" value="C:iron-sulfur cluster transfer complex"/>
    <property type="evidence" value="ECO:0007669"/>
    <property type="project" value="TreeGrafter"/>
</dbReference>
<evidence type="ECO:0000256" key="1">
    <source>
        <dbReference type="ARBA" id="ARBA00023186"/>
    </source>
</evidence>
<dbReference type="InterPro" id="IPR004640">
    <property type="entry name" value="HscB"/>
</dbReference>
<dbReference type="EMBL" id="NRSD01000002">
    <property type="protein sequence ID" value="MBK1643813.1"/>
    <property type="molecule type" value="Genomic_DNA"/>
</dbReference>
<sequence length="180" mass="19974">MTRIFAVPHGRRNYFDLFGLPTDFAIDASALAAGYRDWHDTTRPDAGDDDSITPGLRRGLNEIERAYRTLLDPIARAAHLVELLADPAHDPDRQTRQHADLITELELRECRVEASNRPDAAAEVATLLTSLAEQAASLEKKLQHLLAEPSRQNLAAACEVLRTLRHVESHQREAAGRGAQ</sequence>
<protein>
    <recommendedName>
        <fullName evidence="4">J domain-containing protein</fullName>
    </recommendedName>
</protein>
<proteinExistence type="predicted"/>
<evidence type="ECO:0000313" key="2">
    <source>
        <dbReference type="EMBL" id="MBK1643813.1"/>
    </source>
</evidence>
<dbReference type="Gene3D" id="1.10.287.110">
    <property type="entry name" value="DnaJ domain"/>
    <property type="match status" value="1"/>
</dbReference>
<dbReference type="InterPro" id="IPR036869">
    <property type="entry name" value="J_dom_sf"/>
</dbReference>
<comment type="caution">
    <text evidence="2">The sequence shown here is derived from an EMBL/GenBank/DDBJ whole genome shotgun (WGS) entry which is preliminary data.</text>
</comment>
<dbReference type="RefSeq" id="WP_200386597.1">
    <property type="nucleotide sequence ID" value="NZ_NRSD01000002.1"/>
</dbReference>
<dbReference type="PANTHER" id="PTHR14021:SF15">
    <property type="entry name" value="IRON-SULFUR CLUSTER CO-CHAPERONE PROTEIN HSCB"/>
    <property type="match status" value="1"/>
</dbReference>
<evidence type="ECO:0008006" key="4">
    <source>
        <dbReference type="Google" id="ProtNLM"/>
    </source>
</evidence>